<dbReference type="GO" id="GO:0005524">
    <property type="term" value="F:ATP binding"/>
    <property type="evidence" value="ECO:0007669"/>
    <property type="project" value="InterPro"/>
</dbReference>
<dbReference type="InterPro" id="IPR007862">
    <property type="entry name" value="Adenylate_kinase_lid-dom"/>
</dbReference>
<feature type="binding site" evidence="7">
    <location>
        <position position="103"/>
    </location>
    <ligand>
        <name>AMP</name>
        <dbReference type="ChEBI" id="CHEBI:456215"/>
    </ligand>
</feature>
<evidence type="ECO:0000256" key="5">
    <source>
        <dbReference type="ARBA" id="ARBA00023128"/>
    </source>
</evidence>
<feature type="domain" description="Adenylate kinase active site lid" evidence="8">
    <location>
        <begin position="133"/>
        <end position="168"/>
    </location>
</feature>
<comment type="caution">
    <text evidence="9">The sequence shown here is derived from an EMBL/GenBank/DDBJ whole genome shotgun (WGS) entry which is preliminary data.</text>
</comment>
<dbReference type="Gene3D" id="3.40.50.300">
    <property type="entry name" value="P-loop containing nucleotide triphosphate hydrolases"/>
    <property type="match status" value="1"/>
</dbReference>
<feature type="binding site" evidence="7">
    <location>
        <position position="206"/>
    </location>
    <ligand>
        <name>GTP</name>
        <dbReference type="ChEBI" id="CHEBI:37565"/>
    </ligand>
</feature>
<feature type="binding site" evidence="7">
    <location>
        <begin position="22"/>
        <end position="27"/>
    </location>
    <ligand>
        <name>GTP</name>
        <dbReference type="ChEBI" id="CHEBI:37565"/>
    </ligand>
</feature>
<dbReference type="GO" id="GO:0046041">
    <property type="term" value="P:ITP metabolic process"/>
    <property type="evidence" value="ECO:0007669"/>
    <property type="project" value="UniProtKB-UniRule"/>
</dbReference>
<dbReference type="GO" id="GO:0046033">
    <property type="term" value="P:AMP metabolic process"/>
    <property type="evidence" value="ECO:0007669"/>
    <property type="project" value="UniProtKB-UniRule"/>
</dbReference>
<feature type="binding site" evidence="7">
    <location>
        <begin position="142"/>
        <end position="143"/>
    </location>
    <ligand>
        <name>GTP</name>
        <dbReference type="ChEBI" id="CHEBI:37565"/>
    </ligand>
</feature>
<dbReference type="Proteomes" id="UP000786811">
    <property type="component" value="Unassembled WGS sequence"/>
</dbReference>
<dbReference type="SUPFAM" id="SSF52540">
    <property type="entry name" value="P-loop containing nucleoside triphosphate hydrolases"/>
    <property type="match status" value="1"/>
</dbReference>
<dbReference type="Pfam" id="PF00406">
    <property type="entry name" value="ADK"/>
    <property type="match status" value="1"/>
</dbReference>
<dbReference type="PRINTS" id="PR00094">
    <property type="entry name" value="ADENYLTKNASE"/>
</dbReference>
<comment type="subcellular location">
    <subcellularLocation>
        <location evidence="1 7">Mitochondrion matrix</location>
    </subcellularLocation>
</comment>
<comment type="function">
    <text evidence="7">Involved in maintaining the homeostasis of cellular nucleotides by catalyzing the interconversion of nucleoside phosphates. Has GTP:AMP phosphotransferase and ITP:AMP phosphotransferase activities.</text>
</comment>
<dbReference type="InterPro" id="IPR028586">
    <property type="entry name" value="AK3/Ak4_mitochondrial"/>
</dbReference>
<dbReference type="InterPro" id="IPR027417">
    <property type="entry name" value="P-loop_NTPase"/>
</dbReference>
<dbReference type="Pfam" id="PF05191">
    <property type="entry name" value="ADK_lid"/>
    <property type="match status" value="1"/>
</dbReference>
<evidence type="ECO:0000256" key="2">
    <source>
        <dbReference type="ARBA" id="ARBA00022679"/>
    </source>
</evidence>
<dbReference type="AlphaFoldDB" id="A0A8J2HJ49"/>
<dbReference type="HAMAP" id="MF_03169">
    <property type="entry name" value="Adenylate_kinase_AK3"/>
    <property type="match status" value="1"/>
</dbReference>
<evidence type="ECO:0000256" key="3">
    <source>
        <dbReference type="ARBA" id="ARBA00022741"/>
    </source>
</evidence>
<reference evidence="9" key="1">
    <citation type="submission" date="2021-04" db="EMBL/GenBank/DDBJ databases">
        <authorList>
            <person name="Chebbi M.A.C M."/>
        </authorList>
    </citation>
    <scope>NUCLEOTIDE SEQUENCE</scope>
</reference>
<keyword evidence="4 7" id="KW-0418">Kinase</keyword>
<dbReference type="GO" id="GO:0006172">
    <property type="term" value="P:ADP biosynthetic process"/>
    <property type="evidence" value="ECO:0007669"/>
    <property type="project" value="UniProtKB-UniRule"/>
</dbReference>
<feature type="binding site" evidence="7">
    <location>
        <position position="133"/>
    </location>
    <ligand>
        <name>GTP</name>
        <dbReference type="ChEBI" id="CHEBI:37565"/>
    </ligand>
</feature>
<evidence type="ECO:0000313" key="10">
    <source>
        <dbReference type="Proteomes" id="UP000786811"/>
    </source>
</evidence>
<gene>
    <name evidence="7" type="primary">Adk3</name>
    <name evidence="9" type="ORF">HICCMSTLAB_LOCUS8829</name>
</gene>
<keyword evidence="3 7" id="KW-0547">Nucleotide-binding</keyword>
<comment type="similarity">
    <text evidence="7">Belongs to the adenylate kinase family. AK3 subfamily.</text>
</comment>
<name>A0A8J2HJ49_COTCN</name>
<dbReference type="OrthoDB" id="439792at2759"/>
<feature type="binding site" evidence="7">
    <location>
        <position position="177"/>
    </location>
    <ligand>
        <name>AMP</name>
        <dbReference type="ChEBI" id="CHEBI:456215"/>
    </ligand>
</feature>
<evidence type="ECO:0000256" key="4">
    <source>
        <dbReference type="ARBA" id="ARBA00022777"/>
    </source>
</evidence>
<dbReference type="PROSITE" id="PS00113">
    <property type="entry name" value="ADENYLATE_KINASE"/>
    <property type="match status" value="1"/>
</dbReference>
<dbReference type="NCBIfam" id="TIGR01351">
    <property type="entry name" value="adk"/>
    <property type="match status" value="1"/>
</dbReference>
<feature type="binding site" evidence="7">
    <location>
        <begin position="96"/>
        <end position="99"/>
    </location>
    <ligand>
        <name>AMP</name>
        <dbReference type="ChEBI" id="CHEBI:456215"/>
    </ligand>
</feature>
<dbReference type="PANTHER" id="PTHR23359">
    <property type="entry name" value="NUCLEOTIDE KINASE"/>
    <property type="match status" value="1"/>
</dbReference>
<evidence type="ECO:0000259" key="8">
    <source>
        <dbReference type="Pfam" id="PF05191"/>
    </source>
</evidence>
<dbReference type="EMBL" id="CAJNRD030001121">
    <property type="protein sequence ID" value="CAG5097691.1"/>
    <property type="molecule type" value="Genomic_DNA"/>
</dbReference>
<feature type="binding site" evidence="7">
    <location>
        <position position="43"/>
    </location>
    <ligand>
        <name>AMP</name>
        <dbReference type="ChEBI" id="CHEBI:456215"/>
    </ligand>
</feature>
<comment type="domain">
    <text evidence="7">Consists of three domains, a large central CORE domain and two small peripheral domains, NMPbind and LID, which undergo movements during catalysis. The LID domain closes over the site of phosphoryl transfer upon GTP binding. Assembling and dissambling the active center during each catalytic cycle provides an effective means to prevent GTP hydrolysis.</text>
</comment>
<keyword evidence="5 7" id="KW-0496">Mitochondrion</keyword>
<proteinExistence type="inferred from homology"/>
<dbReference type="InterPro" id="IPR033690">
    <property type="entry name" value="Adenylat_kinase_CS"/>
</dbReference>
<dbReference type="EC" id="2.7.4.10" evidence="7"/>
<dbReference type="GO" id="GO:0005525">
    <property type="term" value="F:GTP binding"/>
    <property type="evidence" value="ECO:0007669"/>
    <property type="project" value="UniProtKB-KW"/>
</dbReference>
<dbReference type="HAMAP" id="MF_00235">
    <property type="entry name" value="Adenylate_kinase_Adk"/>
    <property type="match status" value="1"/>
</dbReference>
<feature type="binding site" evidence="7">
    <location>
        <position position="166"/>
    </location>
    <ligand>
        <name>AMP</name>
        <dbReference type="ChEBI" id="CHEBI:456215"/>
    </ligand>
</feature>
<dbReference type="FunFam" id="3.40.50.300:FF:000106">
    <property type="entry name" value="Adenylate kinase mitochondrial"/>
    <property type="match status" value="1"/>
</dbReference>
<feature type="region of interest" description="NMPbind" evidence="7">
    <location>
        <begin position="42"/>
        <end position="71"/>
    </location>
</feature>
<organism evidence="9 10">
    <name type="scientific">Cotesia congregata</name>
    <name type="common">Parasitoid wasp</name>
    <name type="synonym">Apanteles congregatus</name>
    <dbReference type="NCBI Taxonomy" id="51543"/>
    <lineage>
        <taxon>Eukaryota</taxon>
        <taxon>Metazoa</taxon>
        <taxon>Ecdysozoa</taxon>
        <taxon>Arthropoda</taxon>
        <taxon>Hexapoda</taxon>
        <taxon>Insecta</taxon>
        <taxon>Pterygota</taxon>
        <taxon>Neoptera</taxon>
        <taxon>Endopterygota</taxon>
        <taxon>Hymenoptera</taxon>
        <taxon>Apocrita</taxon>
        <taxon>Ichneumonoidea</taxon>
        <taxon>Braconidae</taxon>
        <taxon>Microgastrinae</taxon>
        <taxon>Cotesia</taxon>
    </lineage>
</organism>
<protein>
    <recommendedName>
        <fullName evidence="7">GTP:AMP phosphotransferase, mitochondrial</fullName>
        <ecNumber evidence="7">2.7.4.10</ecNumber>
    </recommendedName>
    <alternativeName>
        <fullName evidence="7">Adenylate kinase 3</fullName>
        <shortName evidence="7">AK 3</shortName>
    </alternativeName>
</protein>
<dbReference type="GO" id="GO:0046899">
    <property type="term" value="F:nucleoside triphosphate adenylate kinase activity"/>
    <property type="evidence" value="ECO:0007669"/>
    <property type="project" value="UniProtKB-UniRule"/>
</dbReference>
<feature type="binding site" evidence="7">
    <location>
        <begin position="69"/>
        <end position="71"/>
    </location>
    <ligand>
        <name>AMP</name>
        <dbReference type="ChEBI" id="CHEBI:456215"/>
    </ligand>
</feature>
<accession>A0A8J2HJ49</accession>
<dbReference type="GO" id="GO:0004017">
    <property type="term" value="F:AMP kinase activity"/>
    <property type="evidence" value="ECO:0007669"/>
    <property type="project" value="InterPro"/>
</dbReference>
<feature type="region of interest" description="LID" evidence="7">
    <location>
        <begin position="132"/>
        <end position="169"/>
    </location>
</feature>
<dbReference type="GO" id="GO:0046039">
    <property type="term" value="P:GTP metabolic process"/>
    <property type="evidence" value="ECO:0007669"/>
    <property type="project" value="UniProtKB-UniRule"/>
</dbReference>
<feature type="binding site" evidence="7">
    <location>
        <position position="48"/>
    </location>
    <ligand>
        <name>AMP</name>
        <dbReference type="ChEBI" id="CHEBI:456215"/>
    </ligand>
</feature>
<keyword evidence="6 7" id="KW-0342">GTP-binding</keyword>
<evidence type="ECO:0000313" key="9">
    <source>
        <dbReference type="EMBL" id="CAG5097691.1"/>
    </source>
</evidence>
<keyword evidence="10" id="KW-1185">Reference proteome</keyword>
<dbReference type="InterPro" id="IPR006259">
    <property type="entry name" value="Adenyl_kin_sub"/>
</dbReference>
<comment type="subunit">
    <text evidence="7">Monomer.</text>
</comment>
<dbReference type="GO" id="GO:0005759">
    <property type="term" value="C:mitochondrial matrix"/>
    <property type="evidence" value="ECO:0007669"/>
    <property type="project" value="UniProtKB-SubCell"/>
</dbReference>
<evidence type="ECO:0000256" key="7">
    <source>
        <dbReference type="HAMAP-Rule" id="MF_03169"/>
    </source>
</evidence>
<dbReference type="CDD" id="cd01428">
    <property type="entry name" value="ADK"/>
    <property type="match status" value="1"/>
</dbReference>
<comment type="catalytic activity">
    <reaction evidence="7">
        <text>a ribonucleoside 5'-triphosphate + AMP = a ribonucleoside 5'-diphosphate + ADP</text>
        <dbReference type="Rhea" id="RHEA:13749"/>
        <dbReference type="ChEBI" id="CHEBI:57930"/>
        <dbReference type="ChEBI" id="CHEBI:61557"/>
        <dbReference type="ChEBI" id="CHEBI:456215"/>
        <dbReference type="ChEBI" id="CHEBI:456216"/>
        <dbReference type="EC" id="2.7.4.10"/>
    </reaction>
</comment>
<evidence type="ECO:0000256" key="6">
    <source>
        <dbReference type="ARBA" id="ARBA00023134"/>
    </source>
</evidence>
<sequence>MVHFSNILKAAAFRTVIIGAPGSGKGTVSSRIVKTFGVSHISTGDKLRDHVTRATDLGKQASKFMNEGSLVPDELIIDLVAHEISAISGANYLLDGFPRTIEQAKKLQEKFPVNLVLNLIVPHEVIIERVRNRWVHLPSGRVYNIGFNDPTVPGKDDVTGEPLSQRIDDRPEVVAKRLENYVLKTEPVINYYKTLGIVGDFKGNTTNEIWPKIKEHIDKFISSK</sequence>
<evidence type="ECO:0000256" key="1">
    <source>
        <dbReference type="ARBA" id="ARBA00004305"/>
    </source>
</evidence>
<keyword evidence="2 7" id="KW-0808">Transferase</keyword>
<dbReference type="InterPro" id="IPR000850">
    <property type="entry name" value="Adenylat/UMP-CMP_kin"/>
</dbReference>